<protein>
    <recommendedName>
        <fullName evidence="3">Glucokinase</fullName>
        <ecNumber evidence="2">2.7.1.2</ecNumber>
    </recommendedName>
    <alternativeName>
        <fullName evidence="8">Glucose kinase</fullName>
    </alternativeName>
</protein>
<dbReference type="InterPro" id="IPR043129">
    <property type="entry name" value="ATPase_NBD"/>
</dbReference>
<keyword evidence="4 10" id="KW-0808">Transferase</keyword>
<dbReference type="EC" id="2.7.1.2" evidence="2"/>
<dbReference type="CDD" id="cd24061">
    <property type="entry name" value="ASKHA_NBD_ROK_SgGLK-like"/>
    <property type="match status" value="1"/>
</dbReference>
<proteinExistence type="inferred from homology"/>
<feature type="compositionally biased region" description="Pro residues" evidence="9">
    <location>
        <begin position="1"/>
        <end position="10"/>
    </location>
</feature>
<dbReference type="PROSITE" id="PS01125">
    <property type="entry name" value="ROK"/>
    <property type="match status" value="1"/>
</dbReference>
<dbReference type="InterPro" id="IPR049874">
    <property type="entry name" value="ROK_cs"/>
</dbReference>
<keyword evidence="5" id="KW-0547">Nucleotide-binding</keyword>
<accession>A0ABU8RJA3</accession>
<dbReference type="GO" id="GO:0004340">
    <property type="term" value="F:glucokinase activity"/>
    <property type="evidence" value="ECO:0007669"/>
    <property type="project" value="UniProtKB-EC"/>
</dbReference>
<evidence type="ECO:0000256" key="5">
    <source>
        <dbReference type="ARBA" id="ARBA00022741"/>
    </source>
</evidence>
<feature type="compositionally biased region" description="Basic and acidic residues" evidence="9">
    <location>
        <begin position="37"/>
        <end position="46"/>
    </location>
</feature>
<evidence type="ECO:0000256" key="1">
    <source>
        <dbReference type="ARBA" id="ARBA00006479"/>
    </source>
</evidence>
<name>A0ABU8RJA3_9ACTN</name>
<sequence length="404" mass="42649">MSEPPEPVPGQPRARGRGRAAERAAGPRATRVGATPAERRRAARRPREPLFRLPEVDEVRRLRRAQAGERLRRQARRAMIGDGLAIGIDIGGTKVAAGVVDAGGRVVARARRDTPTRSPQAVEDLIADLVEELSAQAEVVSVGIGAAGFVDATRSTVLFSPHLAWRDEPLREAVELRVRERLGRRVGRRTLVENDANAAAWAEYRFGAGRGEPRLVCITLGTGIGGAVVQAGRLQRGRYGIAGEFGHMVLVPGGHRCECGNRGCWEQYASGNSLGRDGRELARGGSPFAHTLLAGAGGDPEAVRGQVVTQAARAGDPAAVEIVEDTGRWLGTGLANLAAALDPGTFVIGGGVSDAGDLLLGPAREEFRRTLTGRGYRPEARVVRAELGPDAGLVGAADLSRGWG</sequence>
<keyword evidence="7" id="KW-0067">ATP-binding</keyword>
<evidence type="ECO:0000313" key="10">
    <source>
        <dbReference type="EMBL" id="MEJ5945126.1"/>
    </source>
</evidence>
<dbReference type="SUPFAM" id="SSF53067">
    <property type="entry name" value="Actin-like ATPase domain"/>
    <property type="match status" value="1"/>
</dbReference>
<feature type="region of interest" description="Disordered" evidence="9">
    <location>
        <begin position="1"/>
        <end position="46"/>
    </location>
</feature>
<dbReference type="Pfam" id="PF00480">
    <property type="entry name" value="ROK"/>
    <property type="match status" value="1"/>
</dbReference>
<keyword evidence="6" id="KW-0418">Kinase</keyword>
<reference evidence="10 11" key="1">
    <citation type="journal article" date="2017" name="Int. J. Syst. Evol. Microbiol.">
        <title>Pseudokineococcus basanitobsidens sp. nov., isolated from volcanic rock.</title>
        <authorList>
            <person name="Lee D.W."/>
            <person name="Park M.Y."/>
            <person name="Kim J.J."/>
            <person name="Kim B.S."/>
        </authorList>
    </citation>
    <scope>NUCLEOTIDE SEQUENCE [LARGE SCALE GENOMIC DNA]</scope>
    <source>
        <strain evidence="10 11">DSM 103726</strain>
    </source>
</reference>
<dbReference type="InterPro" id="IPR004654">
    <property type="entry name" value="ROK_glcA"/>
</dbReference>
<dbReference type="Proteomes" id="UP001387100">
    <property type="component" value="Unassembled WGS sequence"/>
</dbReference>
<evidence type="ECO:0000256" key="6">
    <source>
        <dbReference type="ARBA" id="ARBA00022777"/>
    </source>
</evidence>
<evidence type="ECO:0000313" key="11">
    <source>
        <dbReference type="Proteomes" id="UP001387100"/>
    </source>
</evidence>
<organism evidence="10 11">
    <name type="scientific">Pseudokineococcus basanitobsidens</name>
    <dbReference type="NCBI Taxonomy" id="1926649"/>
    <lineage>
        <taxon>Bacteria</taxon>
        <taxon>Bacillati</taxon>
        <taxon>Actinomycetota</taxon>
        <taxon>Actinomycetes</taxon>
        <taxon>Kineosporiales</taxon>
        <taxon>Kineosporiaceae</taxon>
        <taxon>Pseudokineococcus</taxon>
    </lineage>
</organism>
<evidence type="ECO:0000256" key="9">
    <source>
        <dbReference type="SAM" id="MobiDB-lite"/>
    </source>
</evidence>
<comment type="caution">
    <text evidence="10">The sequence shown here is derived from an EMBL/GenBank/DDBJ whole genome shotgun (WGS) entry which is preliminary data.</text>
</comment>
<comment type="similarity">
    <text evidence="1">Belongs to the ROK (NagC/XylR) family.</text>
</comment>
<evidence type="ECO:0000256" key="4">
    <source>
        <dbReference type="ARBA" id="ARBA00022679"/>
    </source>
</evidence>
<keyword evidence="11" id="KW-1185">Reference proteome</keyword>
<dbReference type="EMBL" id="JBBIAA010000005">
    <property type="protein sequence ID" value="MEJ5945126.1"/>
    <property type="molecule type" value="Genomic_DNA"/>
</dbReference>
<gene>
    <name evidence="10" type="ORF">WDZ17_07420</name>
</gene>
<dbReference type="InterPro" id="IPR000600">
    <property type="entry name" value="ROK"/>
</dbReference>
<dbReference type="NCBIfam" id="TIGR00744">
    <property type="entry name" value="ROK_glcA_fam"/>
    <property type="match status" value="1"/>
</dbReference>
<evidence type="ECO:0000256" key="2">
    <source>
        <dbReference type="ARBA" id="ARBA00012323"/>
    </source>
</evidence>
<dbReference type="PANTHER" id="PTHR18964">
    <property type="entry name" value="ROK (REPRESSOR, ORF, KINASE) FAMILY"/>
    <property type="match status" value="1"/>
</dbReference>
<evidence type="ECO:0000256" key="3">
    <source>
        <dbReference type="ARBA" id="ARBA00014701"/>
    </source>
</evidence>
<dbReference type="PANTHER" id="PTHR18964:SF173">
    <property type="entry name" value="GLUCOKINASE"/>
    <property type="match status" value="1"/>
</dbReference>
<dbReference type="Gene3D" id="3.30.420.40">
    <property type="match status" value="2"/>
</dbReference>
<evidence type="ECO:0000256" key="8">
    <source>
        <dbReference type="ARBA" id="ARBA00032386"/>
    </source>
</evidence>
<evidence type="ECO:0000256" key="7">
    <source>
        <dbReference type="ARBA" id="ARBA00022840"/>
    </source>
</evidence>